<reference evidence="7 8" key="1">
    <citation type="submission" date="2018-08" db="EMBL/GenBank/DDBJ databases">
        <title>Whole Genome Sequences of Two Pseudoalteromonas piscicida Strains, DE1-A and DE2-A, which Exhibit Strong Antibacterial Activity against Vibrio vulnificus.</title>
        <authorList>
            <person name="Richards G.P."/>
            <person name="Needleman D.S."/>
            <person name="Watson M.A."/>
            <person name="Polson S.W."/>
        </authorList>
    </citation>
    <scope>NUCLEOTIDE SEQUENCE [LARGE SCALE GENOMIC DNA]</scope>
    <source>
        <strain evidence="7 8">DE2-A</strain>
    </source>
</reference>
<evidence type="ECO:0000256" key="1">
    <source>
        <dbReference type="ARBA" id="ARBA00001974"/>
    </source>
</evidence>
<comment type="similarity">
    <text evidence="2">Belongs to the GMC oxidoreductase family.</text>
</comment>
<keyword evidence="3" id="KW-0285">Flavoprotein</keyword>
<evidence type="ECO:0000256" key="3">
    <source>
        <dbReference type="ARBA" id="ARBA00022630"/>
    </source>
</evidence>
<dbReference type="Pfam" id="PF00732">
    <property type="entry name" value="GMC_oxred_N"/>
    <property type="match status" value="1"/>
</dbReference>
<dbReference type="GO" id="GO:0016614">
    <property type="term" value="F:oxidoreductase activity, acting on CH-OH group of donors"/>
    <property type="evidence" value="ECO:0007669"/>
    <property type="project" value="InterPro"/>
</dbReference>
<gene>
    <name evidence="7" type="ORF">D0511_02770</name>
</gene>
<evidence type="ECO:0000256" key="4">
    <source>
        <dbReference type="ARBA" id="ARBA00022827"/>
    </source>
</evidence>
<dbReference type="EMBL" id="CP031761">
    <property type="protein sequence ID" value="AXR01106.1"/>
    <property type="molecule type" value="Genomic_DNA"/>
</dbReference>
<dbReference type="InterPro" id="IPR051473">
    <property type="entry name" value="P2Ox-like"/>
</dbReference>
<dbReference type="Proteomes" id="UP000258102">
    <property type="component" value="Chromosome 1"/>
</dbReference>
<keyword evidence="4" id="KW-0274">FAD</keyword>
<evidence type="ECO:0000256" key="5">
    <source>
        <dbReference type="ARBA" id="ARBA00023002"/>
    </source>
</evidence>
<keyword evidence="5" id="KW-0560">Oxidoreductase</keyword>
<dbReference type="Pfam" id="PF05199">
    <property type="entry name" value="GMC_oxred_C"/>
    <property type="match status" value="1"/>
</dbReference>
<dbReference type="AlphaFoldDB" id="A0AAD0RH46"/>
<dbReference type="GO" id="GO:0050660">
    <property type="term" value="F:flavin adenine dinucleotide binding"/>
    <property type="evidence" value="ECO:0007669"/>
    <property type="project" value="InterPro"/>
</dbReference>
<proteinExistence type="inferred from homology"/>
<organism evidence="7 8">
    <name type="scientific">Pseudoalteromonas piscicida</name>
    <dbReference type="NCBI Taxonomy" id="43662"/>
    <lineage>
        <taxon>Bacteria</taxon>
        <taxon>Pseudomonadati</taxon>
        <taxon>Pseudomonadota</taxon>
        <taxon>Gammaproteobacteria</taxon>
        <taxon>Alteromonadales</taxon>
        <taxon>Pseudoalteromonadaceae</taxon>
        <taxon>Pseudoalteromonas</taxon>
    </lineage>
</organism>
<evidence type="ECO:0000256" key="2">
    <source>
        <dbReference type="ARBA" id="ARBA00010790"/>
    </source>
</evidence>
<dbReference type="RefSeq" id="WP_117332784.1">
    <property type="nucleotide sequence ID" value="NZ_CP031761.1"/>
</dbReference>
<dbReference type="PANTHER" id="PTHR42784">
    <property type="entry name" value="PYRANOSE 2-OXIDASE"/>
    <property type="match status" value="1"/>
</dbReference>
<dbReference type="SUPFAM" id="SSF54373">
    <property type="entry name" value="FAD-linked reductases, C-terminal domain"/>
    <property type="match status" value="1"/>
</dbReference>
<comment type="cofactor">
    <cofactor evidence="1">
        <name>FAD</name>
        <dbReference type="ChEBI" id="CHEBI:57692"/>
    </cofactor>
</comment>
<feature type="domain" description="4Fe-4S ferredoxin-type" evidence="6">
    <location>
        <begin position="184"/>
        <end position="214"/>
    </location>
</feature>
<dbReference type="Gene3D" id="3.50.50.60">
    <property type="entry name" value="FAD/NAD(P)-binding domain"/>
    <property type="match status" value="2"/>
</dbReference>
<evidence type="ECO:0000313" key="7">
    <source>
        <dbReference type="EMBL" id="AXR01106.1"/>
    </source>
</evidence>
<protein>
    <submittedName>
        <fullName evidence="7">GMC family oxidoreductase</fullName>
    </submittedName>
</protein>
<dbReference type="PROSITE" id="PS51379">
    <property type="entry name" value="4FE4S_FER_2"/>
    <property type="match status" value="1"/>
</dbReference>
<dbReference type="InterPro" id="IPR007867">
    <property type="entry name" value="GMC_OxRtase_C"/>
</dbReference>
<dbReference type="SUPFAM" id="SSF51905">
    <property type="entry name" value="FAD/NAD(P)-binding domain"/>
    <property type="match status" value="1"/>
</dbReference>
<sequence length="526" mass="57743">MEFDYDAIVIGAGAAGAVYISKLAAAGLRILAIEKGPHYRNHKQDFFESELAIFKLLWDNNQYKVEGKAFRATPNLGQAVGGGTLAWTAVALRFFEHDFKFASNWGIPQSSSVADWPIEYKTLARHYDEAERVMGVSGSTTAWDLPKAPPPPNPPIDLYRSSALFKQAFERLGMNWAPGRIATNSVSYQNRSSCLHCGHCRAGCRVDAKYQADKVLIEPALRTGLVTLKTESLVTRLETTQNGKRISAVNYLDLATGERHQASARFVIVCNNPIETPRLLLSSTNDAHPFGIGNQYDQVGRHFFCHLGTIGLGTTGQDLRMSVGHNMGNIMSLDFCEDRTNNGYSGGYTLLSLNGSGAGVAALDPLVQVNGHELKAIMKEYNNSLMLLSFIEGLPSPDNRITLVEGEYDQYGMPLAKVTYNYLPNDLMALQAAQHRIRDVLYAADASNVHISPEFEAHPMGTMRMGNNPHTSVTNSFGKVHGVNNLYIGGASLFVTGSSVNPTLTIHALALRSCEKIVEQWQERNN</sequence>
<evidence type="ECO:0000313" key="8">
    <source>
        <dbReference type="Proteomes" id="UP000258102"/>
    </source>
</evidence>
<dbReference type="InterPro" id="IPR000172">
    <property type="entry name" value="GMC_OxRdtase_N"/>
</dbReference>
<evidence type="ECO:0000259" key="6">
    <source>
        <dbReference type="PROSITE" id="PS51379"/>
    </source>
</evidence>
<dbReference type="PANTHER" id="PTHR42784:SF1">
    <property type="entry name" value="PYRANOSE 2-OXIDASE"/>
    <property type="match status" value="1"/>
</dbReference>
<accession>A0AAD0RH46</accession>
<dbReference type="InterPro" id="IPR017896">
    <property type="entry name" value="4Fe4S_Fe-S-bd"/>
</dbReference>
<dbReference type="InterPro" id="IPR036188">
    <property type="entry name" value="FAD/NAD-bd_sf"/>
</dbReference>
<name>A0AAD0RH46_PSEO7</name>